<organism evidence="1 2">
    <name type="scientific">Viridothelium virens</name>
    <name type="common">Speckled blister lichen</name>
    <name type="synonym">Trypethelium virens</name>
    <dbReference type="NCBI Taxonomy" id="1048519"/>
    <lineage>
        <taxon>Eukaryota</taxon>
        <taxon>Fungi</taxon>
        <taxon>Dikarya</taxon>
        <taxon>Ascomycota</taxon>
        <taxon>Pezizomycotina</taxon>
        <taxon>Dothideomycetes</taxon>
        <taxon>Dothideomycetes incertae sedis</taxon>
        <taxon>Trypetheliales</taxon>
        <taxon>Trypetheliaceae</taxon>
        <taxon>Viridothelium</taxon>
    </lineage>
</organism>
<evidence type="ECO:0000313" key="1">
    <source>
        <dbReference type="EMBL" id="KAF2236358.1"/>
    </source>
</evidence>
<sequence length="97" mass="10701">MQSILAWNCNICSNLDSPKENLSLSTRSFLSLFHFSLSRPSLRAPFVFERCGLIRSCSSYRTYRCHLVLSDCTMTSPGLVGTIVVTLSMTLGPSSSC</sequence>
<proteinExistence type="predicted"/>
<reference evidence="1" key="1">
    <citation type="journal article" date="2020" name="Stud. Mycol.">
        <title>101 Dothideomycetes genomes: a test case for predicting lifestyles and emergence of pathogens.</title>
        <authorList>
            <person name="Haridas S."/>
            <person name="Albert R."/>
            <person name="Binder M."/>
            <person name="Bloem J."/>
            <person name="Labutti K."/>
            <person name="Salamov A."/>
            <person name="Andreopoulos B."/>
            <person name="Baker S."/>
            <person name="Barry K."/>
            <person name="Bills G."/>
            <person name="Bluhm B."/>
            <person name="Cannon C."/>
            <person name="Castanera R."/>
            <person name="Culley D."/>
            <person name="Daum C."/>
            <person name="Ezra D."/>
            <person name="Gonzalez J."/>
            <person name="Henrissat B."/>
            <person name="Kuo A."/>
            <person name="Liang C."/>
            <person name="Lipzen A."/>
            <person name="Lutzoni F."/>
            <person name="Magnuson J."/>
            <person name="Mondo S."/>
            <person name="Nolan M."/>
            <person name="Ohm R."/>
            <person name="Pangilinan J."/>
            <person name="Park H.-J."/>
            <person name="Ramirez L."/>
            <person name="Alfaro M."/>
            <person name="Sun H."/>
            <person name="Tritt A."/>
            <person name="Yoshinaga Y."/>
            <person name="Zwiers L.-H."/>
            <person name="Turgeon B."/>
            <person name="Goodwin S."/>
            <person name="Spatafora J."/>
            <person name="Crous P."/>
            <person name="Grigoriev I."/>
        </authorList>
    </citation>
    <scope>NUCLEOTIDE SEQUENCE</scope>
    <source>
        <strain evidence="1">Tuck. ex Michener</strain>
    </source>
</reference>
<protein>
    <submittedName>
        <fullName evidence="1">Uncharacterized protein</fullName>
    </submittedName>
</protein>
<dbReference type="Proteomes" id="UP000800092">
    <property type="component" value="Unassembled WGS sequence"/>
</dbReference>
<evidence type="ECO:0000313" key="2">
    <source>
        <dbReference type="Proteomes" id="UP000800092"/>
    </source>
</evidence>
<dbReference type="EMBL" id="ML991785">
    <property type="protein sequence ID" value="KAF2236358.1"/>
    <property type="molecule type" value="Genomic_DNA"/>
</dbReference>
<dbReference type="AlphaFoldDB" id="A0A6A6HET7"/>
<name>A0A6A6HET7_VIRVR</name>
<keyword evidence="2" id="KW-1185">Reference proteome</keyword>
<gene>
    <name evidence="1" type="ORF">EV356DRAFT_67571</name>
</gene>
<accession>A0A6A6HET7</accession>